<gene>
    <name evidence="2" type="ORF">NP590_08700</name>
</gene>
<dbReference type="EMBL" id="JANIBJ010000013">
    <property type="protein sequence ID" value="MCQ8104181.1"/>
    <property type="molecule type" value="Genomic_DNA"/>
</dbReference>
<comment type="caution">
    <text evidence="2">The sequence shown here is derived from an EMBL/GenBank/DDBJ whole genome shotgun (WGS) entry which is preliminary data.</text>
</comment>
<organism evidence="2 3">
    <name type="scientific">Methylomonas subterranea</name>
    <dbReference type="NCBI Taxonomy" id="2952225"/>
    <lineage>
        <taxon>Bacteria</taxon>
        <taxon>Pseudomonadati</taxon>
        <taxon>Pseudomonadota</taxon>
        <taxon>Gammaproteobacteria</taxon>
        <taxon>Methylococcales</taxon>
        <taxon>Methylococcaceae</taxon>
        <taxon>Methylomonas</taxon>
    </lineage>
</organism>
<keyword evidence="1" id="KW-0472">Membrane</keyword>
<sequence length="350" mass="39583">MIKHPFIISTKTYSQILIGFCVLITIVFWGMSIYLDPIEGDLTRIGGLSENSFGWTKSQPALAAELLNNSPLADADVAVIGDSFSATFVWQTRLVQAGYKVNTAYNVDVPWCSDLGDLLRQSGFTGKYVVIEAVERLFQHNLNNQCQKSPTYKTLNIGLSAVPPVNREIKHSLLDSGTNFGVGWNLKAFFYDLFLYAKSKSPTPELISIDKVRLYNLGDCRLFSNKLCQLGLFWSEDFATESFRSLDRVLEINKNFEKNGIQAIWVVVPDKSTVYMDYGAFRKNPYVNIWNELGKHPELNALNYAEMFKRQAQITQDFYLPNNSHVGTVGYLFLGDTILKTLQHLSDPRP</sequence>
<keyword evidence="1" id="KW-1133">Transmembrane helix</keyword>
<protein>
    <recommendedName>
        <fullName evidence="4">AlgX/AlgJ SGNH hydrolase-like domain-containing protein</fullName>
    </recommendedName>
</protein>
<reference evidence="2 3" key="1">
    <citation type="submission" date="2022-07" db="EMBL/GenBank/DDBJ databases">
        <title>Methylomonas rivi sp. nov., Methylomonas rosea sp. nov., Methylomonas aureus sp. nov. and Methylomonas subterranea sp. nov., four novel methanotrophs isolated from a freshwater creek and the deep terrestrial subsurface.</title>
        <authorList>
            <person name="Abin C."/>
            <person name="Sankaranarayanan K."/>
            <person name="Garner C."/>
            <person name="Sindelar R."/>
            <person name="Kotary K."/>
            <person name="Garner R."/>
            <person name="Barclay S."/>
            <person name="Lawson P."/>
            <person name="Krumholz L."/>
        </authorList>
    </citation>
    <scope>NUCLEOTIDE SEQUENCE [LARGE SCALE GENOMIC DNA]</scope>
    <source>
        <strain evidence="2 3">SURF-2</strain>
    </source>
</reference>
<evidence type="ECO:0000313" key="2">
    <source>
        <dbReference type="EMBL" id="MCQ8104181.1"/>
    </source>
</evidence>
<evidence type="ECO:0000256" key="1">
    <source>
        <dbReference type="SAM" id="Phobius"/>
    </source>
</evidence>
<dbReference type="RefSeq" id="WP_256601954.1">
    <property type="nucleotide sequence ID" value="NZ_JANIBJ010000013.1"/>
</dbReference>
<keyword evidence="1" id="KW-0812">Transmembrane</keyword>
<evidence type="ECO:0008006" key="4">
    <source>
        <dbReference type="Google" id="ProtNLM"/>
    </source>
</evidence>
<keyword evidence="3" id="KW-1185">Reference proteome</keyword>
<dbReference type="Proteomes" id="UP001524499">
    <property type="component" value="Unassembled WGS sequence"/>
</dbReference>
<accession>A0ABT1TFD6</accession>
<feature type="transmembrane region" description="Helical" evidence="1">
    <location>
        <begin position="12"/>
        <end position="35"/>
    </location>
</feature>
<evidence type="ECO:0000313" key="3">
    <source>
        <dbReference type="Proteomes" id="UP001524499"/>
    </source>
</evidence>
<name>A0ABT1TFD6_9GAMM</name>
<proteinExistence type="predicted"/>